<protein>
    <recommendedName>
        <fullName evidence="3">RNA-binding S4 domain-containing protein</fullName>
    </recommendedName>
</protein>
<evidence type="ECO:0000256" key="2">
    <source>
        <dbReference type="ARBA" id="ARBA00029460"/>
    </source>
</evidence>
<dbReference type="InterPro" id="IPR002942">
    <property type="entry name" value="S4_RNA-bd"/>
</dbReference>
<dbReference type="Gene3D" id="3.10.290.10">
    <property type="entry name" value="RNA-binding S4 domain"/>
    <property type="match status" value="1"/>
</dbReference>
<name>A0A382PWT7_9ZZZZ</name>
<dbReference type="PANTHER" id="PTHR32319">
    <property type="entry name" value="BACTERIAL HEMOLYSIN-LIKE PROTEIN"/>
    <property type="match status" value="1"/>
</dbReference>
<evidence type="ECO:0000256" key="1">
    <source>
        <dbReference type="ARBA" id="ARBA00022884"/>
    </source>
</evidence>
<gene>
    <name evidence="4" type="ORF">METZ01_LOCUS329386</name>
</gene>
<dbReference type="Gene3D" id="3.40.50.150">
    <property type="entry name" value="Vaccinia Virus protein VP39"/>
    <property type="match status" value="1"/>
</dbReference>
<dbReference type="InterPro" id="IPR036986">
    <property type="entry name" value="S4_RNA-bd_sf"/>
</dbReference>
<dbReference type="PROSITE" id="PS50889">
    <property type="entry name" value="S4"/>
    <property type="match status" value="1"/>
</dbReference>
<dbReference type="GO" id="GO:0003723">
    <property type="term" value="F:RNA binding"/>
    <property type="evidence" value="ECO:0007669"/>
    <property type="project" value="UniProtKB-KW"/>
</dbReference>
<dbReference type="GO" id="GO:0032259">
    <property type="term" value="P:methylation"/>
    <property type="evidence" value="ECO:0007669"/>
    <property type="project" value="InterPro"/>
</dbReference>
<accession>A0A382PWT7</accession>
<dbReference type="CDD" id="cd02440">
    <property type="entry name" value="AdoMet_MTases"/>
    <property type="match status" value="1"/>
</dbReference>
<evidence type="ECO:0000313" key="4">
    <source>
        <dbReference type="EMBL" id="SVC76532.1"/>
    </source>
</evidence>
<dbReference type="SMART" id="SM00363">
    <property type="entry name" value="S4"/>
    <property type="match status" value="1"/>
</dbReference>
<dbReference type="PIRSF" id="PIRSF005578">
    <property type="entry name" value="TlyA"/>
    <property type="match status" value="1"/>
</dbReference>
<dbReference type="PANTHER" id="PTHR32319:SF0">
    <property type="entry name" value="BACTERIAL HEMOLYSIN-LIKE PROTEIN"/>
    <property type="match status" value="1"/>
</dbReference>
<evidence type="ECO:0000259" key="3">
    <source>
        <dbReference type="SMART" id="SM00363"/>
    </source>
</evidence>
<dbReference type="InterPro" id="IPR029063">
    <property type="entry name" value="SAM-dependent_MTases_sf"/>
</dbReference>
<dbReference type="GO" id="GO:0008168">
    <property type="term" value="F:methyltransferase activity"/>
    <property type="evidence" value="ECO:0007669"/>
    <property type="project" value="InterPro"/>
</dbReference>
<proteinExistence type="inferred from homology"/>
<reference evidence="4" key="1">
    <citation type="submission" date="2018-05" db="EMBL/GenBank/DDBJ databases">
        <authorList>
            <person name="Lanie J.A."/>
            <person name="Ng W.-L."/>
            <person name="Kazmierczak K.M."/>
            <person name="Andrzejewski T.M."/>
            <person name="Davidsen T.M."/>
            <person name="Wayne K.J."/>
            <person name="Tettelin H."/>
            <person name="Glass J.I."/>
            <person name="Rusch D."/>
            <person name="Podicherti R."/>
            <person name="Tsui H.-C.T."/>
            <person name="Winkler M.E."/>
        </authorList>
    </citation>
    <scope>NUCLEOTIDE SEQUENCE</scope>
</reference>
<dbReference type="InterPro" id="IPR004538">
    <property type="entry name" value="Hemolysin_A/TlyA"/>
</dbReference>
<sequence length="257" mass="28686">MYRLQDYQMTLPTTCRLDDLLILRGIANNKTQAKAFIMAGLVFQENVRLDKPGKKVKTNIEIYVREKPHPWVSRGGIKLAHALEHFQIPIRKKICMDIGASTGGFTDVLLFNGAQKVYAVDSGTGQLDWNLRNNDQVVVHERTNARHLTTEQIPEAVEVITCDASFISLTKILPTPLSFAKKAAFLVALIKPQFEAGRKHVSKGGIIQDPEIHRCVCEKITGWLTLETAWTPLGIEPSPITGPKGNREFLIAAQLLH</sequence>
<dbReference type="SUPFAM" id="SSF53335">
    <property type="entry name" value="S-adenosyl-L-methionine-dependent methyltransferases"/>
    <property type="match status" value="1"/>
</dbReference>
<organism evidence="4">
    <name type="scientific">marine metagenome</name>
    <dbReference type="NCBI Taxonomy" id="408172"/>
    <lineage>
        <taxon>unclassified sequences</taxon>
        <taxon>metagenomes</taxon>
        <taxon>ecological metagenomes</taxon>
    </lineage>
</organism>
<feature type="domain" description="RNA-binding S4" evidence="3">
    <location>
        <begin position="15"/>
        <end position="77"/>
    </location>
</feature>
<comment type="similarity">
    <text evidence="2">Belongs to the TlyA family.</text>
</comment>
<dbReference type="CDD" id="cd00165">
    <property type="entry name" value="S4"/>
    <property type="match status" value="1"/>
</dbReference>
<dbReference type="NCBIfam" id="TIGR00478">
    <property type="entry name" value="tly"/>
    <property type="match status" value="1"/>
</dbReference>
<keyword evidence="1" id="KW-0694">RNA-binding</keyword>
<dbReference type="InterPro" id="IPR002877">
    <property type="entry name" value="RNA_MeTrfase_FtsJ_dom"/>
</dbReference>
<dbReference type="SUPFAM" id="SSF55174">
    <property type="entry name" value="Alpha-L RNA-binding motif"/>
    <property type="match status" value="1"/>
</dbReference>
<dbReference type="EMBL" id="UINC01109606">
    <property type="protein sequence ID" value="SVC76532.1"/>
    <property type="molecule type" value="Genomic_DNA"/>
</dbReference>
<dbReference type="Pfam" id="PF01728">
    <property type="entry name" value="FtsJ"/>
    <property type="match status" value="1"/>
</dbReference>
<dbReference type="AlphaFoldDB" id="A0A382PWT7"/>
<dbReference type="InterPro" id="IPR047048">
    <property type="entry name" value="TlyA"/>
</dbReference>